<evidence type="ECO:0000313" key="2">
    <source>
        <dbReference type="EMBL" id="MBE1556556.1"/>
    </source>
</evidence>
<feature type="signal peptide" evidence="1">
    <location>
        <begin position="1"/>
        <end position="25"/>
    </location>
</feature>
<dbReference type="EMBL" id="JADBEL010000029">
    <property type="protein sequence ID" value="MBE1556556.1"/>
    <property type="molecule type" value="Genomic_DNA"/>
</dbReference>
<feature type="chain" id="PRO_5037140706" evidence="1">
    <location>
        <begin position="26"/>
        <end position="46"/>
    </location>
</feature>
<accession>A0A927MSH8</accession>
<keyword evidence="1" id="KW-0732">Signal</keyword>
<name>A0A927MSH8_9BACL</name>
<evidence type="ECO:0000313" key="3">
    <source>
        <dbReference type="Proteomes" id="UP000658225"/>
    </source>
</evidence>
<comment type="caution">
    <text evidence="2">The sequence shown here is derived from an EMBL/GenBank/DDBJ whole genome shotgun (WGS) entry which is preliminary data.</text>
</comment>
<evidence type="ECO:0000256" key="1">
    <source>
        <dbReference type="SAM" id="SignalP"/>
    </source>
</evidence>
<keyword evidence="3" id="KW-1185">Reference proteome</keyword>
<protein>
    <submittedName>
        <fullName evidence="2">Uncharacterized protein</fullName>
    </submittedName>
</protein>
<gene>
    <name evidence="2" type="ORF">H4683_003681</name>
</gene>
<dbReference type="Proteomes" id="UP000658225">
    <property type="component" value="Unassembled WGS sequence"/>
</dbReference>
<proteinExistence type="predicted"/>
<dbReference type="AlphaFoldDB" id="A0A927MSH8"/>
<sequence>MFLKNFFKVLVVLLIFLSVNTSASAHIGTICNAGSESTGWIVDCKL</sequence>
<organism evidence="2 3">
    <name type="scientific">Sporosarcina limicola</name>
    <dbReference type="NCBI Taxonomy" id="34101"/>
    <lineage>
        <taxon>Bacteria</taxon>
        <taxon>Bacillati</taxon>
        <taxon>Bacillota</taxon>
        <taxon>Bacilli</taxon>
        <taxon>Bacillales</taxon>
        <taxon>Caryophanaceae</taxon>
        <taxon>Sporosarcina</taxon>
    </lineage>
</organism>
<reference evidence="2" key="1">
    <citation type="submission" date="2020-10" db="EMBL/GenBank/DDBJ databases">
        <title>Genomic Encyclopedia of Type Strains, Phase IV (KMG-IV): sequencing the most valuable type-strain genomes for metagenomic binning, comparative biology and taxonomic classification.</title>
        <authorList>
            <person name="Goeker M."/>
        </authorList>
    </citation>
    <scope>NUCLEOTIDE SEQUENCE</scope>
    <source>
        <strain evidence="2">DSM 13886</strain>
    </source>
</reference>